<dbReference type="KEGG" id="thm:CL1_0852"/>
<keyword evidence="1" id="KW-0472">Membrane</keyword>
<feature type="transmembrane region" description="Helical" evidence="1">
    <location>
        <begin position="443"/>
        <end position="462"/>
    </location>
</feature>
<keyword evidence="1" id="KW-1133">Transmembrane helix</keyword>
<evidence type="ECO:0000256" key="1">
    <source>
        <dbReference type="SAM" id="Phobius"/>
    </source>
</evidence>
<feature type="transmembrane region" description="Helical" evidence="1">
    <location>
        <begin position="314"/>
        <end position="332"/>
    </location>
</feature>
<feature type="transmembrane region" description="Helical" evidence="1">
    <location>
        <begin position="410"/>
        <end position="431"/>
    </location>
</feature>
<feature type="transmembrane region" description="Helical" evidence="1">
    <location>
        <begin position="224"/>
        <end position="245"/>
    </location>
</feature>
<keyword evidence="1" id="KW-0812">Transmembrane</keyword>
<feature type="transmembrane region" description="Helical" evidence="1">
    <location>
        <begin position="177"/>
        <end position="204"/>
    </location>
</feature>
<reference evidence="2 3" key="1">
    <citation type="journal article" date="2012" name="J. Bacteriol.">
        <title>Complete Genome Sequence of the Hyperthermophilic Archaeon Thermococcus sp. Strain CL1, Isolated from a Paralvinella sp. Polychaete Worm Collected from a Hydrothermal Vent.</title>
        <authorList>
            <person name="Jung J.H."/>
            <person name="Holden J.F."/>
            <person name="Seo D.H."/>
            <person name="Park K.H."/>
            <person name="Shin H."/>
            <person name="Ryu S."/>
            <person name="Lee J.H."/>
            <person name="Park C.S."/>
        </authorList>
    </citation>
    <scope>NUCLEOTIDE SEQUENCE [LARGE SCALE GENOMIC DNA]</scope>
    <source>
        <strain evidence="3">DSM 27260 / KACC 17922 / CL1</strain>
    </source>
</reference>
<name>I3ZTM3_THECF</name>
<evidence type="ECO:0000313" key="3">
    <source>
        <dbReference type="Proteomes" id="UP000006064"/>
    </source>
</evidence>
<dbReference type="RefSeq" id="WP_014788692.1">
    <property type="nucleotide sequence ID" value="NC_018015.1"/>
</dbReference>
<dbReference type="GeneID" id="13038551"/>
<feature type="transmembrane region" description="Helical" evidence="1">
    <location>
        <begin position="70"/>
        <end position="92"/>
    </location>
</feature>
<dbReference type="EMBL" id="CP003651">
    <property type="protein sequence ID" value="AFL95057.1"/>
    <property type="molecule type" value="Genomic_DNA"/>
</dbReference>
<dbReference type="HOGENOM" id="CLU_353258_0_0_2"/>
<feature type="transmembrane region" description="Helical" evidence="1">
    <location>
        <begin position="344"/>
        <end position="368"/>
    </location>
</feature>
<feature type="transmembrane region" description="Helical" evidence="1">
    <location>
        <begin position="265"/>
        <end position="284"/>
    </location>
</feature>
<dbReference type="STRING" id="163003.CL1_0852"/>
<sequence length="739" mass="83438">MDMVILLFLFLLCFLSVYLILFGEISYRIKVLSLVILSLTLVVFIRMGFNRYFTTTDESYYLSLIARPMWYKTAIVSGYVTPILLRLFYRILGDPVKVVIWNSVFFMVLYVLVIFFSYRRFGFSDRHSLTAILLLFLTRMYLWPTIEARPQQVGLLVGLILVVLTISVNLRPSTVLLFVSIYILLIFSHVLSFILYSTLILGYLTIKIVFGNAGESYLKKLDVTLVSILISWAIFVFMPYSYYLIKNMTWILNNMAGADMTVYQFSLISLGFLVISSAGLYTFVRNLPISVGRFFEVFWNSIVDVLARISSKAILIVAVLGIAGAVVLQIILERSIYSDVYGGSLVSFLFFQMGNIAFGLFYVDGILYKIRQREISDLDILSLLWIFVSVGLLALSFFMPEGKVWTFRNWFLRAIQYFVIFAAPVAAHALLKDEMFKHGFKSIFKPLLVASLVSMLIVISVLNTSRIPGFYDYDVVWPSDLVTLCQHYPSAGYYPRTEGSMYYTEFAVRNLVTACGGELLREPSILQGSVLASSDRFYVYTGNYVPLSLFNFERTPGTRILCGRNSNTLAYAGSLLGISKLVPVRGGEECFSYCLSSADSVILIGGSTSNPCVRVLESSRVVPVRVDSIMVKTPSSIYTTSLGNPWWNTTEGLFVIQAIKYRNVPILILEGTNIDATMAALEYYARSRMHSNSLINNNTHYIVGKWEETDGRVLDVARGSPEDSNGFSPSDRITIIERG</sequence>
<feature type="transmembrane region" description="Helical" evidence="1">
    <location>
        <begin position="98"/>
        <end position="116"/>
    </location>
</feature>
<accession>I3ZTM3</accession>
<feature type="transmembrane region" description="Helical" evidence="1">
    <location>
        <begin position="128"/>
        <end position="146"/>
    </location>
</feature>
<dbReference type="OrthoDB" id="101826at2157"/>
<evidence type="ECO:0000313" key="2">
    <source>
        <dbReference type="EMBL" id="AFL95057.1"/>
    </source>
</evidence>
<organism evidence="2 3">
    <name type="scientific">Thermococcus cleftensis (strain DSM 27260 / KACC 17922 / CL1)</name>
    <dbReference type="NCBI Taxonomy" id="163003"/>
    <lineage>
        <taxon>Archaea</taxon>
        <taxon>Methanobacteriati</taxon>
        <taxon>Methanobacteriota</taxon>
        <taxon>Thermococci</taxon>
        <taxon>Thermococcales</taxon>
        <taxon>Thermococcaceae</taxon>
        <taxon>Thermococcus</taxon>
    </lineage>
</organism>
<dbReference type="Proteomes" id="UP000006064">
    <property type="component" value="Chromosome"/>
</dbReference>
<feature type="transmembrane region" description="Helical" evidence="1">
    <location>
        <begin position="29"/>
        <end position="49"/>
    </location>
</feature>
<protein>
    <submittedName>
        <fullName evidence="2">Uncharacterized protein</fullName>
    </submittedName>
</protein>
<dbReference type="AlphaFoldDB" id="I3ZTM3"/>
<keyword evidence="3" id="KW-1185">Reference proteome</keyword>
<feature type="transmembrane region" description="Helical" evidence="1">
    <location>
        <begin position="152"/>
        <end position="170"/>
    </location>
</feature>
<feature type="transmembrane region" description="Helical" evidence="1">
    <location>
        <begin position="380"/>
        <end position="398"/>
    </location>
</feature>
<proteinExistence type="predicted"/>
<gene>
    <name evidence="2" type="ORF">CL1_0852</name>
</gene>